<dbReference type="InterPro" id="IPR013103">
    <property type="entry name" value="RVT_2"/>
</dbReference>
<gene>
    <name evidence="3" type="ORF">SLEP1_g2250</name>
</gene>
<dbReference type="EMBL" id="BPVZ01000002">
    <property type="protein sequence ID" value="GKU87923.1"/>
    <property type="molecule type" value="Genomic_DNA"/>
</dbReference>
<name>A0AAV5HGJ4_9ROSI</name>
<feature type="domain" description="Reverse transcriptase Ty1/copia-type" evidence="2">
    <location>
        <begin position="152"/>
        <end position="215"/>
    </location>
</feature>
<evidence type="ECO:0000259" key="2">
    <source>
        <dbReference type="Pfam" id="PF07727"/>
    </source>
</evidence>
<proteinExistence type="predicted"/>
<dbReference type="PANTHER" id="PTHR11439">
    <property type="entry name" value="GAG-POL-RELATED RETROTRANSPOSON"/>
    <property type="match status" value="1"/>
</dbReference>
<dbReference type="Pfam" id="PF03378">
    <property type="entry name" value="CAS_CSE1"/>
    <property type="match status" value="1"/>
</dbReference>
<evidence type="ECO:0000259" key="1">
    <source>
        <dbReference type="Pfam" id="PF03378"/>
    </source>
</evidence>
<keyword evidence="4" id="KW-1185">Reference proteome</keyword>
<evidence type="ECO:0000313" key="3">
    <source>
        <dbReference type="EMBL" id="GKU87923.1"/>
    </source>
</evidence>
<dbReference type="InterPro" id="IPR043502">
    <property type="entry name" value="DNA/RNA_pol_sf"/>
</dbReference>
<accession>A0AAV5HGJ4</accession>
<dbReference type="SUPFAM" id="SSF56672">
    <property type="entry name" value="DNA/RNA polymerases"/>
    <property type="match status" value="1"/>
</dbReference>
<comment type="caution">
    <text evidence="3">The sequence shown here is derived from an EMBL/GenBank/DDBJ whole genome shotgun (WGS) entry which is preliminary data.</text>
</comment>
<dbReference type="InterPro" id="IPR005043">
    <property type="entry name" value="XPO2_C"/>
</dbReference>
<dbReference type="PANTHER" id="PTHR11439:SF450">
    <property type="entry name" value="REVERSE TRANSCRIPTASE TY1_COPIA-TYPE DOMAIN-CONTAINING PROTEIN"/>
    <property type="match status" value="1"/>
</dbReference>
<dbReference type="AlphaFoldDB" id="A0AAV5HGJ4"/>
<dbReference type="Gene3D" id="1.25.10.10">
    <property type="entry name" value="Leucine-rich Repeat Variant"/>
    <property type="match status" value="1"/>
</dbReference>
<dbReference type="Proteomes" id="UP001054252">
    <property type="component" value="Unassembled WGS sequence"/>
</dbReference>
<reference evidence="3 4" key="1">
    <citation type="journal article" date="2021" name="Commun. Biol.">
        <title>The genome of Shorea leprosula (Dipterocarpaceae) highlights the ecological relevance of drought in aseasonal tropical rainforests.</title>
        <authorList>
            <person name="Ng K.K.S."/>
            <person name="Kobayashi M.J."/>
            <person name="Fawcett J.A."/>
            <person name="Hatakeyama M."/>
            <person name="Paape T."/>
            <person name="Ng C.H."/>
            <person name="Ang C.C."/>
            <person name="Tnah L.H."/>
            <person name="Lee C.T."/>
            <person name="Nishiyama T."/>
            <person name="Sese J."/>
            <person name="O'Brien M.J."/>
            <person name="Copetti D."/>
            <person name="Mohd Noor M.I."/>
            <person name="Ong R.C."/>
            <person name="Putra M."/>
            <person name="Sireger I.Z."/>
            <person name="Indrioko S."/>
            <person name="Kosugi Y."/>
            <person name="Izuno A."/>
            <person name="Isagi Y."/>
            <person name="Lee S.L."/>
            <person name="Shimizu K.K."/>
        </authorList>
    </citation>
    <scope>NUCLEOTIDE SEQUENCE [LARGE SCALE GENOMIC DNA]</scope>
    <source>
        <strain evidence="3">214</strain>
    </source>
</reference>
<evidence type="ECO:0000313" key="4">
    <source>
        <dbReference type="Proteomes" id="UP001054252"/>
    </source>
</evidence>
<feature type="domain" description="Exportin-2 C-terminal" evidence="1">
    <location>
        <begin position="392"/>
        <end position="494"/>
    </location>
</feature>
<dbReference type="GO" id="GO:0031267">
    <property type="term" value="F:small GTPase binding"/>
    <property type="evidence" value="ECO:0007669"/>
    <property type="project" value="InterPro"/>
</dbReference>
<organism evidence="3 4">
    <name type="scientific">Rubroshorea leprosula</name>
    <dbReference type="NCBI Taxonomy" id="152421"/>
    <lineage>
        <taxon>Eukaryota</taxon>
        <taxon>Viridiplantae</taxon>
        <taxon>Streptophyta</taxon>
        <taxon>Embryophyta</taxon>
        <taxon>Tracheophyta</taxon>
        <taxon>Spermatophyta</taxon>
        <taxon>Magnoliopsida</taxon>
        <taxon>eudicotyledons</taxon>
        <taxon>Gunneridae</taxon>
        <taxon>Pentapetalae</taxon>
        <taxon>rosids</taxon>
        <taxon>malvids</taxon>
        <taxon>Malvales</taxon>
        <taxon>Dipterocarpaceae</taxon>
        <taxon>Rubroshorea</taxon>
    </lineage>
</organism>
<dbReference type="CDD" id="cd09272">
    <property type="entry name" value="RNase_HI_RT_Ty1"/>
    <property type="match status" value="1"/>
</dbReference>
<dbReference type="InterPro" id="IPR011989">
    <property type="entry name" value="ARM-like"/>
</dbReference>
<dbReference type="Pfam" id="PF07727">
    <property type="entry name" value="RVT_2"/>
    <property type="match status" value="1"/>
</dbReference>
<sequence>MANQSPSTDSSKTTITTPAIVAAPTVGNPNTNSTNVITFNVAVQFPVKLTTDNYSSWSRQFISLLKVYRLYEFLLGMRPCPPIDPTPNSPYDVWVRQDQSIQHAILTSIAQSTVISLIRTVVLIDTKHVLWLKDFTNDLGPITLIPLACTEKLVESIISLMGATFSIKDLGCLNYFLGVNVIFTNVGLFLSQAQYIRELLAKFGMSDAKPVQSPLSIVLLQLHQGNQLFDAQPYRQLVGSLQYLALTWPDISFAVNKLSQFLHATSDVHWQATKRILRYLKGSLFHGLLLCQQPISPLHAFSDSDWAGDKDTYHSTTGYVVFLGSNPISWRACKQRTIARSSTEAEYCALTVASSELVWLKHLLHELGHPISECPTIYCDNVGATHLILSDDAATKHWGKLLHTIVTLSSRPEQERVEQESKLLDVAENVRYTVAFVKLYNVGKKEEDPLFTDIKDPKQFLVASLARLSSLSSGRYAQIISEHLEPMNQAALLQHYRTYSCFIV</sequence>
<protein>
    <submittedName>
        <fullName evidence="3">Uncharacterized protein</fullName>
    </submittedName>
</protein>